<reference evidence="1" key="2">
    <citation type="submission" date="2018-08" db="UniProtKB">
        <authorList>
            <consortium name="EnsemblPlants"/>
        </authorList>
    </citation>
    <scope>IDENTIFICATION</scope>
    <source>
        <strain evidence="1">Yugu1</strain>
    </source>
</reference>
<proteinExistence type="predicted"/>
<reference evidence="2" key="1">
    <citation type="journal article" date="2012" name="Nat. Biotechnol.">
        <title>Reference genome sequence of the model plant Setaria.</title>
        <authorList>
            <person name="Bennetzen J.L."/>
            <person name="Schmutz J."/>
            <person name="Wang H."/>
            <person name="Percifield R."/>
            <person name="Hawkins J."/>
            <person name="Pontaroli A.C."/>
            <person name="Estep M."/>
            <person name="Feng L."/>
            <person name="Vaughn J.N."/>
            <person name="Grimwood J."/>
            <person name="Jenkins J."/>
            <person name="Barry K."/>
            <person name="Lindquist E."/>
            <person name="Hellsten U."/>
            <person name="Deshpande S."/>
            <person name="Wang X."/>
            <person name="Wu X."/>
            <person name="Mitros T."/>
            <person name="Triplett J."/>
            <person name="Yang X."/>
            <person name="Ye C.Y."/>
            <person name="Mauro-Herrera M."/>
            <person name="Wang L."/>
            <person name="Li P."/>
            <person name="Sharma M."/>
            <person name="Sharma R."/>
            <person name="Ronald P.C."/>
            <person name="Panaud O."/>
            <person name="Kellogg E.A."/>
            <person name="Brutnell T.P."/>
            <person name="Doust A.N."/>
            <person name="Tuskan G.A."/>
            <person name="Rokhsar D."/>
            <person name="Devos K.M."/>
        </authorList>
    </citation>
    <scope>NUCLEOTIDE SEQUENCE [LARGE SCALE GENOMIC DNA]</scope>
    <source>
        <strain evidence="2">cv. Yugu1</strain>
    </source>
</reference>
<dbReference type="AlphaFoldDB" id="K3ZG65"/>
<keyword evidence="2" id="KW-1185">Reference proteome</keyword>
<dbReference type="InParanoid" id="K3ZG65"/>
<dbReference type="EMBL" id="AGNK02001517">
    <property type="status" value="NOT_ANNOTATED_CDS"/>
    <property type="molecule type" value="Genomic_DNA"/>
</dbReference>
<dbReference type="HOGENOM" id="CLU_2458975_0_0_1"/>
<evidence type="ECO:0000313" key="2">
    <source>
        <dbReference type="Proteomes" id="UP000004995"/>
    </source>
</evidence>
<dbReference type="EnsemblPlants" id="KQL14099">
    <property type="protein sequence ID" value="KQL14099"/>
    <property type="gene ID" value="SETIT_025567mg"/>
</dbReference>
<dbReference type="Proteomes" id="UP000004995">
    <property type="component" value="Unassembled WGS sequence"/>
</dbReference>
<evidence type="ECO:0000313" key="1">
    <source>
        <dbReference type="EnsemblPlants" id="KQL14099"/>
    </source>
</evidence>
<protein>
    <submittedName>
        <fullName evidence="1">Uncharacterized protein</fullName>
    </submittedName>
</protein>
<organism evidence="1 2">
    <name type="scientific">Setaria italica</name>
    <name type="common">Foxtail millet</name>
    <name type="synonym">Panicum italicum</name>
    <dbReference type="NCBI Taxonomy" id="4555"/>
    <lineage>
        <taxon>Eukaryota</taxon>
        <taxon>Viridiplantae</taxon>
        <taxon>Streptophyta</taxon>
        <taxon>Embryophyta</taxon>
        <taxon>Tracheophyta</taxon>
        <taxon>Spermatophyta</taxon>
        <taxon>Magnoliopsida</taxon>
        <taxon>Liliopsida</taxon>
        <taxon>Poales</taxon>
        <taxon>Poaceae</taxon>
        <taxon>PACMAD clade</taxon>
        <taxon>Panicoideae</taxon>
        <taxon>Panicodae</taxon>
        <taxon>Paniceae</taxon>
        <taxon>Cenchrinae</taxon>
        <taxon>Setaria</taxon>
    </lineage>
</organism>
<sequence>MGGRRNDCTAAAYGRDYVSPTNLQLSPSTNLPHVLTIGAPHAPINLCIFLFGPQGPALRERRKKSCMYSCMRARISLMIPFTCNAVSRF</sequence>
<dbReference type="Gramene" id="KQL14099">
    <property type="protein sequence ID" value="KQL14099"/>
    <property type="gene ID" value="SETIT_025567mg"/>
</dbReference>
<name>K3ZG65_SETIT</name>
<accession>K3ZG65</accession>